<comment type="catalytic activity">
    <reaction evidence="7">
        <text>(6S)-NADHX + ATP = ADP + phosphate + NADH + H(+)</text>
        <dbReference type="Rhea" id="RHEA:19017"/>
        <dbReference type="ChEBI" id="CHEBI:15378"/>
        <dbReference type="ChEBI" id="CHEBI:30616"/>
        <dbReference type="ChEBI" id="CHEBI:43474"/>
        <dbReference type="ChEBI" id="CHEBI:57945"/>
        <dbReference type="ChEBI" id="CHEBI:64074"/>
        <dbReference type="ChEBI" id="CHEBI:456216"/>
        <dbReference type="EC" id="4.2.1.93"/>
    </reaction>
</comment>
<proteinExistence type="inferred from homology"/>
<keyword evidence="7" id="KW-0597">Phosphoprotein</keyword>
<dbReference type="InterPro" id="IPR029056">
    <property type="entry name" value="Ribokinase-like"/>
</dbReference>
<dbReference type="GO" id="GO:0046496">
    <property type="term" value="P:nicotinamide nucleotide metabolic process"/>
    <property type="evidence" value="ECO:0007669"/>
    <property type="project" value="UniProtKB-UniRule"/>
</dbReference>
<dbReference type="InterPro" id="IPR000631">
    <property type="entry name" value="CARKD"/>
</dbReference>
<dbReference type="HAMAP" id="MF_01965">
    <property type="entry name" value="NADHX_dehydratase"/>
    <property type="match status" value="1"/>
</dbReference>
<comment type="caution">
    <text evidence="9">The sequence shown here is derived from an EMBL/GenBank/DDBJ whole genome shotgun (WGS) entry which is preliminary data.</text>
</comment>
<dbReference type="OrthoDB" id="8110916at2759"/>
<evidence type="ECO:0000313" key="10">
    <source>
        <dbReference type="Proteomes" id="UP000663879"/>
    </source>
</evidence>
<dbReference type="Proteomes" id="UP000663879">
    <property type="component" value="Unassembled WGS sequence"/>
</dbReference>
<keyword evidence="2 7" id="KW-0067">ATP-binding</keyword>
<evidence type="ECO:0000256" key="6">
    <source>
        <dbReference type="ARBA" id="ARBA00047472"/>
    </source>
</evidence>
<dbReference type="SUPFAM" id="SSF53613">
    <property type="entry name" value="Ribokinase-like"/>
    <property type="match status" value="1"/>
</dbReference>
<dbReference type="EC" id="4.2.1.93" evidence="7"/>
<feature type="binding site" evidence="7">
    <location>
        <begin position="227"/>
        <end position="236"/>
    </location>
    <ligand>
        <name>ATP</name>
        <dbReference type="ChEBI" id="CHEBI:30616"/>
    </ligand>
</feature>
<dbReference type="PANTHER" id="PTHR12592">
    <property type="entry name" value="ATP-DEPENDENT (S)-NAD(P)H-HYDRATE DEHYDRATASE FAMILY MEMBER"/>
    <property type="match status" value="1"/>
</dbReference>
<evidence type="ECO:0000259" key="8">
    <source>
        <dbReference type="PROSITE" id="PS51383"/>
    </source>
</evidence>
<feature type="binding site" evidence="7">
    <location>
        <begin position="160"/>
        <end position="166"/>
    </location>
    <ligand>
        <name>(6S)-NADPHX</name>
        <dbReference type="ChEBI" id="CHEBI:64076"/>
    </ligand>
</feature>
<dbReference type="NCBIfam" id="TIGR00196">
    <property type="entry name" value="yjeF_cterm"/>
    <property type="match status" value="1"/>
</dbReference>
<dbReference type="AlphaFoldDB" id="A0A813M8A0"/>
<dbReference type="PANTHER" id="PTHR12592:SF0">
    <property type="entry name" value="ATP-DEPENDENT (S)-NAD(P)H-HYDRATE DEHYDRATASE"/>
    <property type="match status" value="1"/>
</dbReference>
<evidence type="ECO:0000313" key="9">
    <source>
        <dbReference type="EMBL" id="CAF0713339.1"/>
    </source>
</evidence>
<comment type="cofactor">
    <cofactor evidence="7">
        <name>Mg(2+)</name>
        <dbReference type="ChEBI" id="CHEBI:18420"/>
    </cofactor>
</comment>
<keyword evidence="10" id="KW-1185">Reference proteome</keyword>
<protein>
    <recommendedName>
        <fullName evidence="7">ATP-dependent (S)-NAD(P)H-hydrate dehydratase</fullName>
        <ecNumber evidence="7">4.2.1.93</ecNumber>
    </recommendedName>
    <alternativeName>
        <fullName evidence="7">ATP-dependent NAD(P)HX dehydratase</fullName>
    </alternativeName>
</protein>
<evidence type="ECO:0000256" key="3">
    <source>
        <dbReference type="ARBA" id="ARBA00022857"/>
    </source>
</evidence>
<feature type="domain" description="YjeF C-terminal" evidence="8">
    <location>
        <begin position="7"/>
        <end position="314"/>
    </location>
</feature>
<reference evidence="9" key="1">
    <citation type="submission" date="2021-02" db="EMBL/GenBank/DDBJ databases">
        <authorList>
            <person name="Nowell W R."/>
        </authorList>
    </citation>
    <scope>NUCLEOTIDE SEQUENCE</scope>
    <source>
        <strain evidence="9">Ploen Becks lab</strain>
    </source>
</reference>
<evidence type="ECO:0000256" key="1">
    <source>
        <dbReference type="ARBA" id="ARBA00022741"/>
    </source>
</evidence>
<dbReference type="Gene3D" id="3.40.1190.20">
    <property type="match status" value="1"/>
</dbReference>
<evidence type="ECO:0000256" key="7">
    <source>
        <dbReference type="HAMAP-Rule" id="MF_03157"/>
    </source>
</evidence>
<sequence length="321" mass="36059">MPIKHEILDKFKELVPRMHADSYKGQGGRIGIIGGSHEYSGSAYISSMSSLKAGADLSYILTTREASSIIKTYSPDLIVLPILDDISYESKIAHWMKKFHSVIIGPGLGRTEEAMSYIRIGLKQAKSHDIPIVIDSDCLYLLADEISLIKGYKKCILTPNFKEFKRLYEKTFKDEEYNEVSIQVTLELKCEAVKKLAENLGHLTILKKGKIDIISDGKVVVYNEIQGSLKRCGGIGDLMTGLLSLFLNWCNSGMVGFFDQIEDASSELEHPNIIAAYTASIFTRHCSKMAFEKYHRSVIAADILNEISEAFYEMFDKKFLI</sequence>
<dbReference type="GO" id="GO:0047453">
    <property type="term" value="F:ATP-dependent NAD(P)H-hydrate dehydratase activity"/>
    <property type="evidence" value="ECO:0007669"/>
    <property type="project" value="UniProtKB-UniRule"/>
</dbReference>
<dbReference type="GO" id="GO:0110051">
    <property type="term" value="P:metabolite repair"/>
    <property type="evidence" value="ECO:0007669"/>
    <property type="project" value="TreeGrafter"/>
</dbReference>
<keyword evidence="1 7" id="KW-0547">Nucleotide-binding</keyword>
<dbReference type="PROSITE" id="PS51383">
    <property type="entry name" value="YJEF_C_3"/>
    <property type="match status" value="1"/>
</dbReference>
<gene>
    <name evidence="9" type="ORF">OXX778_LOCUS1326</name>
</gene>
<dbReference type="CDD" id="cd01171">
    <property type="entry name" value="YXKO-related"/>
    <property type="match status" value="1"/>
</dbReference>
<evidence type="ECO:0000256" key="2">
    <source>
        <dbReference type="ARBA" id="ARBA00022840"/>
    </source>
</evidence>
<feature type="binding site" evidence="7">
    <location>
        <position position="237"/>
    </location>
    <ligand>
        <name>(6S)-NADPHX</name>
        <dbReference type="ChEBI" id="CHEBI:64076"/>
    </ligand>
</feature>
<feature type="binding site" evidence="7">
    <location>
        <position position="107"/>
    </location>
    <ligand>
        <name>(6S)-NADPHX</name>
        <dbReference type="ChEBI" id="CHEBI:64076"/>
    </ligand>
</feature>
<comment type="function">
    <text evidence="7">Catalyzes the dehydration of the S-form of NAD(P)HX at the expense of ATP, which is converted to ADP. Together with NAD(P)HX epimerase, which catalyzes the epimerization of the S- and R-forms, the enzyme allows the repair of both epimers of NAD(P)HX, a damaged form of NAD(P)H that is a result of enzymatic or heat-dependent hydration.</text>
</comment>
<comment type="catalytic activity">
    <reaction evidence="6 7">
        <text>(6S)-NADPHX + ATP = ADP + phosphate + NADPH + H(+)</text>
        <dbReference type="Rhea" id="RHEA:32231"/>
        <dbReference type="ChEBI" id="CHEBI:15378"/>
        <dbReference type="ChEBI" id="CHEBI:30616"/>
        <dbReference type="ChEBI" id="CHEBI:43474"/>
        <dbReference type="ChEBI" id="CHEBI:57783"/>
        <dbReference type="ChEBI" id="CHEBI:64076"/>
        <dbReference type="ChEBI" id="CHEBI:456216"/>
        <dbReference type="EC" id="4.2.1.93"/>
    </reaction>
</comment>
<evidence type="ECO:0000256" key="5">
    <source>
        <dbReference type="ARBA" id="ARBA00023239"/>
    </source>
</evidence>
<dbReference type="EMBL" id="CAJNOC010000082">
    <property type="protein sequence ID" value="CAF0713339.1"/>
    <property type="molecule type" value="Genomic_DNA"/>
</dbReference>
<keyword evidence="3" id="KW-0521">NADP</keyword>
<feature type="binding site" evidence="7">
    <location>
        <begin position="208"/>
        <end position="212"/>
    </location>
    <ligand>
        <name>ATP</name>
        <dbReference type="ChEBI" id="CHEBI:30616"/>
    </ligand>
</feature>
<keyword evidence="5 7" id="KW-0456">Lyase</keyword>
<evidence type="ECO:0000256" key="4">
    <source>
        <dbReference type="ARBA" id="ARBA00023027"/>
    </source>
</evidence>
<accession>A0A813M8A0</accession>
<dbReference type="Pfam" id="PF01256">
    <property type="entry name" value="Carb_kinase"/>
    <property type="match status" value="1"/>
</dbReference>
<comment type="similarity">
    <text evidence="7">Belongs to the NnrD/CARKD family.</text>
</comment>
<name>A0A813M8A0_9BILA</name>
<dbReference type="GO" id="GO:0005524">
    <property type="term" value="F:ATP binding"/>
    <property type="evidence" value="ECO:0007669"/>
    <property type="project" value="UniProtKB-KW"/>
</dbReference>
<keyword evidence="4 7" id="KW-0520">NAD</keyword>
<organism evidence="9 10">
    <name type="scientific">Brachionus calyciflorus</name>
    <dbReference type="NCBI Taxonomy" id="104777"/>
    <lineage>
        <taxon>Eukaryota</taxon>
        <taxon>Metazoa</taxon>
        <taxon>Spiralia</taxon>
        <taxon>Gnathifera</taxon>
        <taxon>Rotifera</taxon>
        <taxon>Eurotatoria</taxon>
        <taxon>Monogononta</taxon>
        <taxon>Pseudotrocha</taxon>
        <taxon>Ploima</taxon>
        <taxon>Brachionidae</taxon>
        <taxon>Brachionus</taxon>
    </lineage>
</organism>